<geneLocation type="mitochondrion" evidence="2"/>
<dbReference type="CTD" id="4509"/>
<keyword evidence="2" id="KW-0496">Mitochondrion</keyword>
<dbReference type="EMBL" id="MN922303">
    <property type="protein sequence ID" value="QNJ33327.1"/>
    <property type="molecule type" value="Genomic_DNA"/>
</dbReference>
<organism evidence="2">
    <name type="scientific">Chanohirata hamata</name>
    <dbReference type="NCBI Taxonomy" id="3032134"/>
    <lineage>
        <taxon>Eukaryota</taxon>
        <taxon>Metazoa</taxon>
        <taxon>Ecdysozoa</taxon>
        <taxon>Arthropoda</taxon>
        <taxon>Hexapoda</taxon>
        <taxon>Insecta</taxon>
        <taxon>Pterygota</taxon>
        <taxon>Neoptera</taxon>
        <taxon>Paraneoptera</taxon>
        <taxon>Hemiptera</taxon>
        <taxon>Auchenorrhyncha</taxon>
        <taxon>Membracoidea</taxon>
        <taxon>Cicadellidae</taxon>
        <taxon>Deltocephalinae</taxon>
        <taxon>Penthimiini</taxon>
        <taxon>Chanohirata</taxon>
    </lineage>
</organism>
<protein>
    <submittedName>
        <fullName evidence="2">ATP synthase F0 subunit 8</fullName>
    </submittedName>
</protein>
<keyword evidence="1" id="KW-0812">Transmembrane</keyword>
<dbReference type="GeneID" id="60460433"/>
<reference evidence="2" key="1">
    <citation type="journal article" date="2020" name="Mitochondrial DNA Part B Resour">
        <title>Complete mitogenome of Reticuluma hamata (Hemiptera: Cicadellidae: Deltocephalinae) from China.</title>
        <authorList>
            <person name="Xu T.-L."/>
            <person name="Dai R.-H."/>
        </authorList>
    </citation>
    <scope>NUCLEOTIDE SEQUENCE</scope>
</reference>
<feature type="transmembrane region" description="Helical" evidence="1">
    <location>
        <begin position="12"/>
        <end position="31"/>
    </location>
</feature>
<accession>A0A7G8JRX9</accession>
<dbReference type="RefSeq" id="YP_009974397.1">
    <property type="nucleotide sequence ID" value="NC_051985.1"/>
</dbReference>
<evidence type="ECO:0000256" key="1">
    <source>
        <dbReference type="SAM" id="Phobius"/>
    </source>
</evidence>
<keyword evidence="1" id="KW-0472">Membrane</keyword>
<dbReference type="AlphaFoldDB" id="A0A7G8JRX9"/>
<sequence length="50" mass="6471">MPQMSPMWWTTISMWTIFCLMMFIYINYFYYSPNVKMNMKMHLKKFNWKW</sequence>
<proteinExistence type="predicted"/>
<name>A0A7G8JRX9_9HEMI</name>
<keyword evidence="1" id="KW-1133">Transmembrane helix</keyword>
<evidence type="ECO:0000313" key="2">
    <source>
        <dbReference type="EMBL" id="QNJ33327.1"/>
    </source>
</evidence>
<gene>
    <name evidence="2" type="primary">ATP8</name>
</gene>